<dbReference type="EMBL" id="PJRQ01000052">
    <property type="protein sequence ID" value="PLR06436.1"/>
    <property type="molecule type" value="Genomic_DNA"/>
</dbReference>
<dbReference type="Proteomes" id="UP000234483">
    <property type="component" value="Unassembled WGS sequence"/>
</dbReference>
<dbReference type="EMBL" id="CP026100">
    <property type="protein sequence ID" value="AYV48276.1"/>
    <property type="molecule type" value="Genomic_DNA"/>
</dbReference>
<evidence type="ECO:0000313" key="4">
    <source>
        <dbReference type="Proteomes" id="UP000234483"/>
    </source>
</evidence>
<evidence type="ECO:0000313" key="5">
    <source>
        <dbReference type="Proteomes" id="UP000281192"/>
    </source>
</evidence>
<keyword evidence="1" id="KW-0472">Membrane</keyword>
<reference evidence="2 5" key="2">
    <citation type="submission" date="2018-01" db="EMBL/GenBank/DDBJ databases">
        <title>Complete genome sequence of Caulobacter flavus RHGG3.</title>
        <authorList>
            <person name="Yang E."/>
        </authorList>
    </citation>
    <scope>NUCLEOTIDE SEQUENCE [LARGE SCALE GENOMIC DNA]</scope>
    <source>
        <strain evidence="2 5">RHGG3</strain>
    </source>
</reference>
<proteinExistence type="predicted"/>
<evidence type="ECO:0000256" key="1">
    <source>
        <dbReference type="SAM" id="Phobius"/>
    </source>
</evidence>
<dbReference type="OrthoDB" id="7195475at2"/>
<accession>A0A2N5CL23</accession>
<evidence type="ECO:0000313" key="2">
    <source>
        <dbReference type="EMBL" id="AYV48276.1"/>
    </source>
</evidence>
<name>A0A2N5CL23_9CAUL</name>
<keyword evidence="1" id="KW-0812">Transmembrane</keyword>
<reference evidence="3 4" key="1">
    <citation type="submission" date="2017-12" db="EMBL/GenBank/DDBJ databases">
        <title>The genome sequence of Caulobacter flavus CGMCC1 15093.</title>
        <authorList>
            <person name="Gao J."/>
            <person name="Mao X."/>
            <person name="Sun J."/>
        </authorList>
    </citation>
    <scope>NUCLEOTIDE SEQUENCE [LARGE SCALE GENOMIC DNA]</scope>
    <source>
        <strain evidence="3 4">CGMCC1 15093</strain>
    </source>
</reference>
<keyword evidence="5" id="KW-1185">Reference proteome</keyword>
<gene>
    <name evidence="2" type="ORF">C1707_19530</name>
    <name evidence="3" type="ORF">CFHF_24900</name>
</gene>
<dbReference type="KEGG" id="cfh:C1707_19530"/>
<dbReference type="AlphaFoldDB" id="A0A2N5CL23"/>
<sequence length="199" mass="21825">MWKPSRPILALGAACAVATFVVVGAVTKDRSLFGQTVAAWAQAIFAAAAVFAAAWLQERFLRRQTQDQHRQRIENVASAARWVLQTYERIHQAVDGRNLSLRDFANLDGQGAFATAAKVLAELKLGDLDDHELATVVLTLQGVIADISAKREEQLEIAKRAPSPIVTERWLKQDYVMVFNAASAVERLAARAVGRKAAF</sequence>
<organism evidence="3 4">
    <name type="scientific">Caulobacter flavus</name>
    <dbReference type="NCBI Taxonomy" id="1679497"/>
    <lineage>
        <taxon>Bacteria</taxon>
        <taxon>Pseudomonadati</taxon>
        <taxon>Pseudomonadota</taxon>
        <taxon>Alphaproteobacteria</taxon>
        <taxon>Caulobacterales</taxon>
        <taxon>Caulobacteraceae</taxon>
        <taxon>Caulobacter</taxon>
    </lineage>
</organism>
<dbReference type="Proteomes" id="UP000281192">
    <property type="component" value="Chromosome"/>
</dbReference>
<keyword evidence="1" id="KW-1133">Transmembrane helix</keyword>
<evidence type="ECO:0000313" key="3">
    <source>
        <dbReference type="EMBL" id="PLR06436.1"/>
    </source>
</evidence>
<protein>
    <submittedName>
        <fullName evidence="3">Uncharacterized protein</fullName>
    </submittedName>
</protein>
<feature type="transmembrane region" description="Helical" evidence="1">
    <location>
        <begin position="40"/>
        <end position="56"/>
    </location>
</feature>